<sequence>MKSTVKKSGNCSRMANGEWRKAMRIEIDDVRRVAREAGEPKIYNEAMREMLEYFKCLEKNGLLK</sequence>
<evidence type="ECO:0000313" key="2">
    <source>
        <dbReference type="Proteomes" id="UP000609726"/>
    </source>
</evidence>
<accession>A0ABX0P3Z6</accession>
<gene>
    <name evidence="1" type="ORF">F2P45_34260</name>
</gene>
<comment type="caution">
    <text evidence="1">The sequence shown here is derived from an EMBL/GenBank/DDBJ whole genome shotgun (WGS) entry which is preliminary data.</text>
</comment>
<dbReference type="Proteomes" id="UP000609726">
    <property type="component" value="Unassembled WGS sequence"/>
</dbReference>
<protein>
    <submittedName>
        <fullName evidence="1">Uncharacterized protein</fullName>
    </submittedName>
</protein>
<evidence type="ECO:0000313" key="1">
    <source>
        <dbReference type="EMBL" id="NHZ94012.1"/>
    </source>
</evidence>
<name>A0ABX0P3Z6_9BURK</name>
<reference evidence="1 2" key="1">
    <citation type="submission" date="2019-10" db="EMBL/GenBank/DDBJ databases">
        <title>Taxonomy of Antarctic Massilia spp.: description of Massilia rubra sp. nov., Massilia aquatica sp. nov., Massilia mucilaginosa sp. nov., Massilia frigida sp. nov. isolated from streams, lakes and regoliths.</title>
        <authorList>
            <person name="Holochova P."/>
            <person name="Sedlacek I."/>
            <person name="Kralova S."/>
            <person name="Maslanova I."/>
            <person name="Busse H.-J."/>
            <person name="Stankova E."/>
            <person name="Vrbovska V."/>
            <person name="Kovarovic V."/>
            <person name="Bartak M."/>
            <person name="Svec P."/>
            <person name="Pantucek R."/>
        </authorList>
    </citation>
    <scope>NUCLEOTIDE SEQUENCE [LARGE SCALE GENOMIC DNA]</scope>
    <source>
        <strain evidence="1 2">CCM 8733</strain>
    </source>
</reference>
<keyword evidence="2" id="KW-1185">Reference proteome</keyword>
<organism evidence="1 2">
    <name type="scientific">Massilia mucilaginosa</name>
    <dbReference type="NCBI Taxonomy" id="2609282"/>
    <lineage>
        <taxon>Bacteria</taxon>
        <taxon>Pseudomonadati</taxon>
        <taxon>Pseudomonadota</taxon>
        <taxon>Betaproteobacteria</taxon>
        <taxon>Burkholderiales</taxon>
        <taxon>Oxalobacteraceae</taxon>
        <taxon>Telluria group</taxon>
        <taxon>Massilia</taxon>
    </lineage>
</organism>
<dbReference type="EMBL" id="WHJH01000186">
    <property type="protein sequence ID" value="NHZ94012.1"/>
    <property type="molecule type" value="Genomic_DNA"/>
</dbReference>
<proteinExistence type="predicted"/>